<gene>
    <name evidence="2" type="ORF">FB45DRAFT_899470</name>
</gene>
<keyword evidence="3" id="KW-1185">Reference proteome</keyword>
<feature type="region of interest" description="Disordered" evidence="1">
    <location>
        <begin position="129"/>
        <end position="168"/>
    </location>
</feature>
<accession>A0AAD7FWB3</accession>
<organism evidence="2 3">
    <name type="scientific">Roridomyces roridus</name>
    <dbReference type="NCBI Taxonomy" id="1738132"/>
    <lineage>
        <taxon>Eukaryota</taxon>
        <taxon>Fungi</taxon>
        <taxon>Dikarya</taxon>
        <taxon>Basidiomycota</taxon>
        <taxon>Agaricomycotina</taxon>
        <taxon>Agaricomycetes</taxon>
        <taxon>Agaricomycetidae</taxon>
        <taxon>Agaricales</taxon>
        <taxon>Marasmiineae</taxon>
        <taxon>Mycenaceae</taxon>
        <taxon>Roridomyces</taxon>
    </lineage>
</organism>
<sequence length="168" mass="18220">MHIAAGSRRMLQSPASFSNLTVHLSSVTKDRKCVLSFSFQLLIRICLAPVQTTLVLELMSRDRDSRVKSHSVSLDSWNFCSLLERLCALEHSRVRSSWSCFSGLAGPKGSQVVLSGLRSSRCSHLDSEAAHGETRAGSSGGQLPSLDSTPHRYSSWSTATLRAGGTPD</sequence>
<reference evidence="2" key="1">
    <citation type="submission" date="2023-03" db="EMBL/GenBank/DDBJ databases">
        <title>Massive genome expansion in bonnet fungi (Mycena s.s.) driven by repeated elements and novel gene families across ecological guilds.</title>
        <authorList>
            <consortium name="Lawrence Berkeley National Laboratory"/>
            <person name="Harder C.B."/>
            <person name="Miyauchi S."/>
            <person name="Viragh M."/>
            <person name="Kuo A."/>
            <person name="Thoen E."/>
            <person name="Andreopoulos B."/>
            <person name="Lu D."/>
            <person name="Skrede I."/>
            <person name="Drula E."/>
            <person name="Henrissat B."/>
            <person name="Morin E."/>
            <person name="Kohler A."/>
            <person name="Barry K."/>
            <person name="LaButti K."/>
            <person name="Morin E."/>
            <person name="Salamov A."/>
            <person name="Lipzen A."/>
            <person name="Mereny Z."/>
            <person name="Hegedus B."/>
            <person name="Baldrian P."/>
            <person name="Stursova M."/>
            <person name="Weitz H."/>
            <person name="Taylor A."/>
            <person name="Grigoriev I.V."/>
            <person name="Nagy L.G."/>
            <person name="Martin F."/>
            <person name="Kauserud H."/>
        </authorList>
    </citation>
    <scope>NUCLEOTIDE SEQUENCE</scope>
    <source>
        <strain evidence="2">9284</strain>
    </source>
</reference>
<evidence type="ECO:0000313" key="2">
    <source>
        <dbReference type="EMBL" id="KAJ7641119.1"/>
    </source>
</evidence>
<name>A0AAD7FWB3_9AGAR</name>
<dbReference type="EMBL" id="JARKIF010000004">
    <property type="protein sequence ID" value="KAJ7641119.1"/>
    <property type="molecule type" value="Genomic_DNA"/>
</dbReference>
<proteinExistence type="predicted"/>
<dbReference type="Proteomes" id="UP001221142">
    <property type="component" value="Unassembled WGS sequence"/>
</dbReference>
<protein>
    <submittedName>
        <fullName evidence="2">Uncharacterized protein</fullName>
    </submittedName>
</protein>
<evidence type="ECO:0000313" key="3">
    <source>
        <dbReference type="Proteomes" id="UP001221142"/>
    </source>
</evidence>
<feature type="compositionally biased region" description="Polar residues" evidence="1">
    <location>
        <begin position="141"/>
        <end position="160"/>
    </location>
</feature>
<evidence type="ECO:0000256" key="1">
    <source>
        <dbReference type="SAM" id="MobiDB-lite"/>
    </source>
</evidence>
<comment type="caution">
    <text evidence="2">The sequence shown here is derived from an EMBL/GenBank/DDBJ whole genome shotgun (WGS) entry which is preliminary data.</text>
</comment>
<dbReference type="AlphaFoldDB" id="A0AAD7FWB3"/>